<proteinExistence type="predicted"/>
<evidence type="ECO:0008006" key="3">
    <source>
        <dbReference type="Google" id="ProtNLM"/>
    </source>
</evidence>
<dbReference type="SUPFAM" id="SSF56747">
    <property type="entry name" value="Prim-pol domain"/>
    <property type="match status" value="1"/>
</dbReference>
<dbReference type="OrthoDB" id="6312618at2"/>
<reference evidence="2" key="1">
    <citation type="submission" date="2016-10" db="EMBL/GenBank/DDBJ databases">
        <authorList>
            <person name="Varghese N."/>
            <person name="Submissions S."/>
        </authorList>
    </citation>
    <scope>NUCLEOTIDE SEQUENCE [LARGE SCALE GENOMIC DNA]</scope>
    <source>
        <strain evidence="2">CGMCC 1.9127</strain>
    </source>
</reference>
<dbReference type="Gene3D" id="3.90.920.10">
    <property type="entry name" value="DNA primase, PRIM domain"/>
    <property type="match status" value="1"/>
</dbReference>
<evidence type="ECO:0000313" key="2">
    <source>
        <dbReference type="Proteomes" id="UP000199297"/>
    </source>
</evidence>
<gene>
    <name evidence="1" type="ORF">SAMN05216262_1317</name>
</gene>
<evidence type="ECO:0000313" key="1">
    <source>
        <dbReference type="EMBL" id="SEL89985.1"/>
    </source>
</evidence>
<sequence>MPGSLAITANQTSFLQGNSLDFNRLMGVGEEQYCRYVWSHRIAKDKQPWRAIGQRQSGKATARLSDFYLEASIGRYCSMDCYMSPNEFFDWRNVKQLAALHANWLEIDVTNAPGSTKKRTLSIEEQNTVVDEVFEQLASAGVPQPTSYVLSGSGGIHVYWIYDATSALKSKVSAWRDIASKLVKSLKGGNLWHVDVGASKDPARVLRMPGTIHGTTRRTVETFIGGKKYTFESLANALNVKVESQLKVVKPVKELGIAKPTETKETKERNKPRVNNGKHTIGQWWAKTYFNVLKHINQNKVKEGQRDSTAFILFVALRHMQDVDQALERIKDINRRLIGLDEDTLLSYLKTARNTLYKFSKFRLAEYLTRQLGMDTSYLYENDKVKLTIEQIKEAQRDAALKTANNKANSTLNRILNAVKELTTAGSDCTQAAVAAICGRSERTVRRYWSEVIDNKVIRSCSIYSPQ</sequence>
<organism evidence="1 2">
    <name type="scientific">Colwellia chukchiensis</name>
    <dbReference type="NCBI Taxonomy" id="641665"/>
    <lineage>
        <taxon>Bacteria</taxon>
        <taxon>Pseudomonadati</taxon>
        <taxon>Pseudomonadota</taxon>
        <taxon>Gammaproteobacteria</taxon>
        <taxon>Alteromonadales</taxon>
        <taxon>Colwelliaceae</taxon>
        <taxon>Colwellia</taxon>
    </lineage>
</organism>
<dbReference type="AlphaFoldDB" id="A0A1H7TZK6"/>
<keyword evidence="2" id="KW-1185">Reference proteome</keyword>
<protein>
    <recommendedName>
        <fullName evidence="3">Primase C terminal 1 (PriCT-1)</fullName>
    </recommendedName>
</protein>
<accession>A0A1H7TZK6</accession>
<dbReference type="EMBL" id="FOBI01000031">
    <property type="protein sequence ID" value="SEL89985.1"/>
    <property type="molecule type" value="Genomic_DNA"/>
</dbReference>
<name>A0A1H7TZK6_9GAMM</name>
<dbReference type="RefSeq" id="WP_139175640.1">
    <property type="nucleotide sequence ID" value="NZ_FOBI01000031.1"/>
</dbReference>
<dbReference type="Proteomes" id="UP000199297">
    <property type="component" value="Unassembled WGS sequence"/>
</dbReference>